<sequence length="74" mass="8230">MSLWDLQSSVSAGDTRRASVQGTAKAHRHVSASARPEGERAACPLGTQWLPAVFGRKEKKQKKRMMFISYLGRL</sequence>
<name>A0A856ML15_9CYAN</name>
<dbReference type="Proteomes" id="UP000503129">
    <property type="component" value="Chromosome"/>
</dbReference>
<dbReference type="KEGG" id="bsen:DP114_28055"/>
<feature type="compositionally biased region" description="Polar residues" evidence="1">
    <location>
        <begin position="1"/>
        <end position="22"/>
    </location>
</feature>
<dbReference type="EMBL" id="CP030118">
    <property type="protein sequence ID" value="QDL11232.1"/>
    <property type="molecule type" value="Genomic_DNA"/>
</dbReference>
<evidence type="ECO:0000313" key="3">
    <source>
        <dbReference type="Proteomes" id="UP000503129"/>
    </source>
</evidence>
<evidence type="ECO:0000256" key="1">
    <source>
        <dbReference type="SAM" id="MobiDB-lite"/>
    </source>
</evidence>
<protein>
    <submittedName>
        <fullName evidence="2">Uncharacterized protein</fullName>
    </submittedName>
</protein>
<gene>
    <name evidence="2" type="ORF">DP114_28055</name>
</gene>
<feature type="region of interest" description="Disordered" evidence="1">
    <location>
        <begin position="1"/>
        <end position="39"/>
    </location>
</feature>
<accession>A0A856ML15</accession>
<reference evidence="2 3" key="1">
    <citation type="submission" date="2018-06" db="EMBL/GenBank/DDBJ databases">
        <title>Comparative genomics of Brasilonema spp. strains.</title>
        <authorList>
            <person name="Alvarenga D.O."/>
            <person name="Fiore M.F."/>
            <person name="Varani A.M."/>
        </authorList>
    </citation>
    <scope>NUCLEOTIDE SEQUENCE [LARGE SCALE GENOMIC DNA]</scope>
    <source>
        <strain evidence="2 3">CENA114</strain>
    </source>
</reference>
<evidence type="ECO:0000313" key="2">
    <source>
        <dbReference type="EMBL" id="QDL11232.1"/>
    </source>
</evidence>
<dbReference type="AlphaFoldDB" id="A0A856ML15"/>
<proteinExistence type="predicted"/>
<keyword evidence="3" id="KW-1185">Reference proteome</keyword>
<organism evidence="2 3">
    <name type="scientific">Brasilonema sennae CENA114</name>
    <dbReference type="NCBI Taxonomy" id="415709"/>
    <lineage>
        <taxon>Bacteria</taxon>
        <taxon>Bacillati</taxon>
        <taxon>Cyanobacteriota</taxon>
        <taxon>Cyanophyceae</taxon>
        <taxon>Nostocales</taxon>
        <taxon>Scytonemataceae</taxon>
        <taxon>Brasilonema</taxon>
        <taxon>Bromeliae group (in: Brasilonema)</taxon>
    </lineage>
</organism>